<keyword evidence="4" id="KW-1185">Reference proteome</keyword>
<dbReference type="GO" id="GO:0016787">
    <property type="term" value="F:hydrolase activity"/>
    <property type="evidence" value="ECO:0007669"/>
    <property type="project" value="UniProtKB-KW"/>
</dbReference>
<dbReference type="AlphaFoldDB" id="A0A6N4W652"/>
<dbReference type="InterPro" id="IPR006680">
    <property type="entry name" value="Amidohydro-rel"/>
</dbReference>
<organism evidence="3 4">
    <name type="scientific">Mycolicibacterium anyangense</name>
    <dbReference type="NCBI Taxonomy" id="1431246"/>
    <lineage>
        <taxon>Bacteria</taxon>
        <taxon>Bacillati</taxon>
        <taxon>Actinomycetota</taxon>
        <taxon>Actinomycetes</taxon>
        <taxon>Mycobacteriales</taxon>
        <taxon>Mycobacteriaceae</taxon>
        <taxon>Mycolicibacterium</taxon>
    </lineage>
</organism>
<keyword evidence="1" id="KW-0456">Lyase</keyword>
<dbReference type="PANTHER" id="PTHR21240:SF28">
    <property type="entry name" value="ISO-OROTATE DECARBOXYLASE (EUROFUNG)"/>
    <property type="match status" value="1"/>
</dbReference>
<sequence>MALIQDTVGPLPYLLTDFDQHSYESTDCFTRFMPKAKLDSAVHLVEMPSGHKALLANDRLVTAFEKEHDLSKAYVPGSLVEMLTQRASGNATDAERFFEPLQKEYLDRDARLIQLGEQQIEKAIMYPGGWALLAEPFLKDDVDALYDNYESFNKWINEDWGFNYQDTIYAPALLSLRDLDRAVAELDRVLAAGAKFVVLPCGPVYGRSPGDPYFDPFWARLNEAKAVVCYHIAENHYQEHVASQWGWKMGPPFQFSAWQWQNTYGERPITDTLSALIFDNIFGRFPDLRVVVSEYGASWIPHFINHMDKSRGMARLGPWLGGQLTERPSTIFKRHVNVVPYPEDDTVKIADELGTTECLVMGSDWPHAEGLREPAEMYLRVEGLGEERRKAFTRDNGMDLFLN</sequence>
<dbReference type="GO" id="GO:0019748">
    <property type="term" value="P:secondary metabolic process"/>
    <property type="evidence" value="ECO:0007669"/>
    <property type="project" value="TreeGrafter"/>
</dbReference>
<dbReference type="Gene3D" id="3.20.20.140">
    <property type="entry name" value="Metal-dependent hydrolases"/>
    <property type="match status" value="1"/>
</dbReference>
<feature type="domain" description="Amidohydrolase-related" evidence="2">
    <location>
        <begin position="152"/>
        <end position="400"/>
    </location>
</feature>
<dbReference type="Proteomes" id="UP000467249">
    <property type="component" value="Chromosome"/>
</dbReference>
<keyword evidence="3" id="KW-0378">Hydrolase</keyword>
<name>A0A6N4W652_9MYCO</name>
<evidence type="ECO:0000313" key="3">
    <source>
        <dbReference type="EMBL" id="BBZ75522.1"/>
    </source>
</evidence>
<dbReference type="InterPro" id="IPR032466">
    <property type="entry name" value="Metal_Hydrolase"/>
</dbReference>
<dbReference type="KEGG" id="many:MANY_08590"/>
<dbReference type="Pfam" id="PF04909">
    <property type="entry name" value="Amidohydro_2"/>
    <property type="match status" value="1"/>
</dbReference>
<protein>
    <submittedName>
        <fullName evidence="3">Amidohydrolase</fullName>
    </submittedName>
</protein>
<evidence type="ECO:0000313" key="4">
    <source>
        <dbReference type="Proteomes" id="UP000467249"/>
    </source>
</evidence>
<proteinExistence type="predicted"/>
<accession>A0A6N4W652</accession>
<dbReference type="GO" id="GO:0005737">
    <property type="term" value="C:cytoplasm"/>
    <property type="evidence" value="ECO:0007669"/>
    <property type="project" value="TreeGrafter"/>
</dbReference>
<reference evidence="3 4" key="1">
    <citation type="journal article" date="2019" name="Emerg. Microbes Infect.">
        <title>Comprehensive subspecies identification of 175 nontuberculous mycobacteria species based on 7547 genomic profiles.</title>
        <authorList>
            <person name="Matsumoto Y."/>
            <person name="Kinjo T."/>
            <person name="Motooka D."/>
            <person name="Nabeya D."/>
            <person name="Jung N."/>
            <person name="Uechi K."/>
            <person name="Horii T."/>
            <person name="Iida T."/>
            <person name="Fujita J."/>
            <person name="Nakamura S."/>
        </authorList>
    </citation>
    <scope>NUCLEOTIDE SEQUENCE [LARGE SCALE GENOMIC DNA]</scope>
    <source>
        <strain evidence="3 4">JCM 30275</strain>
    </source>
</reference>
<dbReference type="SUPFAM" id="SSF51556">
    <property type="entry name" value="Metallo-dependent hydrolases"/>
    <property type="match status" value="1"/>
</dbReference>
<dbReference type="GO" id="GO:0016831">
    <property type="term" value="F:carboxy-lyase activity"/>
    <property type="evidence" value="ECO:0007669"/>
    <property type="project" value="InterPro"/>
</dbReference>
<dbReference type="InterPro" id="IPR032465">
    <property type="entry name" value="ACMSD"/>
</dbReference>
<evidence type="ECO:0000256" key="1">
    <source>
        <dbReference type="ARBA" id="ARBA00023239"/>
    </source>
</evidence>
<gene>
    <name evidence="3" type="ORF">MANY_08590</name>
</gene>
<evidence type="ECO:0000259" key="2">
    <source>
        <dbReference type="Pfam" id="PF04909"/>
    </source>
</evidence>
<dbReference type="PANTHER" id="PTHR21240">
    <property type="entry name" value="2-AMINO-3-CARBOXYLMUCONATE-6-SEMIALDEHYDE DECARBOXYLASE"/>
    <property type="match status" value="1"/>
</dbReference>
<dbReference type="RefSeq" id="WP_163803111.1">
    <property type="nucleotide sequence ID" value="NZ_AP022620.1"/>
</dbReference>
<dbReference type="EMBL" id="AP022620">
    <property type="protein sequence ID" value="BBZ75522.1"/>
    <property type="molecule type" value="Genomic_DNA"/>
</dbReference>